<gene>
    <name evidence="2" type="ORF">MKW98_013440</name>
</gene>
<feature type="signal peptide" evidence="1">
    <location>
        <begin position="1"/>
        <end position="26"/>
    </location>
</feature>
<comment type="caution">
    <text evidence="2">The sequence shown here is derived from an EMBL/GenBank/DDBJ whole genome shotgun (WGS) entry which is preliminary data.</text>
</comment>
<dbReference type="Proteomes" id="UP001202328">
    <property type="component" value="Unassembled WGS sequence"/>
</dbReference>
<evidence type="ECO:0000256" key="1">
    <source>
        <dbReference type="SAM" id="SignalP"/>
    </source>
</evidence>
<keyword evidence="3" id="KW-1185">Reference proteome</keyword>
<reference evidence="2" key="1">
    <citation type="submission" date="2022-04" db="EMBL/GenBank/DDBJ databases">
        <title>A functionally conserved STORR gene fusion in Papaver species that diverged 16.8 million years ago.</title>
        <authorList>
            <person name="Catania T."/>
        </authorList>
    </citation>
    <scope>NUCLEOTIDE SEQUENCE</scope>
    <source>
        <strain evidence="2">S-188037</strain>
    </source>
</reference>
<proteinExistence type="predicted"/>
<organism evidence="2 3">
    <name type="scientific">Papaver atlanticum</name>
    <dbReference type="NCBI Taxonomy" id="357466"/>
    <lineage>
        <taxon>Eukaryota</taxon>
        <taxon>Viridiplantae</taxon>
        <taxon>Streptophyta</taxon>
        <taxon>Embryophyta</taxon>
        <taxon>Tracheophyta</taxon>
        <taxon>Spermatophyta</taxon>
        <taxon>Magnoliopsida</taxon>
        <taxon>Ranunculales</taxon>
        <taxon>Papaveraceae</taxon>
        <taxon>Papaveroideae</taxon>
        <taxon>Papaver</taxon>
    </lineage>
</organism>
<feature type="chain" id="PRO_5041913170" evidence="1">
    <location>
        <begin position="27"/>
        <end position="123"/>
    </location>
</feature>
<evidence type="ECO:0000313" key="3">
    <source>
        <dbReference type="Proteomes" id="UP001202328"/>
    </source>
</evidence>
<protein>
    <submittedName>
        <fullName evidence="2">Uncharacterized protein</fullName>
    </submittedName>
</protein>
<evidence type="ECO:0000313" key="2">
    <source>
        <dbReference type="EMBL" id="KAI3921506.1"/>
    </source>
</evidence>
<dbReference type="AlphaFoldDB" id="A0AAD4SSM2"/>
<name>A0AAD4SSM2_9MAGN</name>
<sequence>MANISSSRLSTHALFLLAFLVFHSHQEGVRLVNGGRVTKAFQCIAGYQCIGKTILGDWDVAPDFEGCGLGFWNQIGCNSDPIPNFGCVDHCAETYGADNVVDVDICSNYMYGGGLNWCFCCGA</sequence>
<keyword evidence="1" id="KW-0732">Signal</keyword>
<accession>A0AAD4SSM2</accession>
<dbReference type="EMBL" id="JAJJMB010008687">
    <property type="protein sequence ID" value="KAI3921506.1"/>
    <property type="molecule type" value="Genomic_DNA"/>
</dbReference>